<evidence type="ECO:0000259" key="16">
    <source>
        <dbReference type="PROSITE" id="PS50071"/>
    </source>
</evidence>
<comment type="similarity">
    <text evidence="2 12">Belongs to the CUT homeobox family.</text>
</comment>
<dbReference type="PANTHER" id="PTHR14043:SF2">
    <property type="entry name" value="HOMEOBOX PROTEIN CUT"/>
    <property type="match status" value="1"/>
</dbReference>
<keyword evidence="9 10" id="KW-0539">Nucleus</keyword>
<evidence type="ECO:0000256" key="11">
    <source>
        <dbReference type="RuleBase" id="RU000682"/>
    </source>
</evidence>
<protein>
    <recommendedName>
        <fullName evidence="12">Homeobox protein cut-like</fullName>
    </recommendedName>
</protein>
<dbReference type="Pfam" id="PF02376">
    <property type="entry name" value="CUT"/>
    <property type="match status" value="3"/>
</dbReference>
<dbReference type="GO" id="GO:0000981">
    <property type="term" value="F:DNA-binding transcription factor activity, RNA polymerase II-specific"/>
    <property type="evidence" value="ECO:0007669"/>
    <property type="project" value="InterPro"/>
</dbReference>
<evidence type="ECO:0000256" key="14">
    <source>
        <dbReference type="SAM" id="MobiDB-lite"/>
    </source>
</evidence>
<evidence type="ECO:0000256" key="7">
    <source>
        <dbReference type="ARBA" id="ARBA00023155"/>
    </source>
</evidence>
<dbReference type="GO" id="GO:0030154">
    <property type="term" value="P:cell differentiation"/>
    <property type="evidence" value="ECO:0007669"/>
    <property type="project" value="UniProtKB-ARBA"/>
</dbReference>
<dbReference type="SUPFAM" id="SSF46689">
    <property type="entry name" value="Homeodomain-like"/>
    <property type="match status" value="1"/>
</dbReference>
<feature type="domain" description="CUT" evidence="17">
    <location>
        <begin position="736"/>
        <end position="823"/>
    </location>
</feature>
<dbReference type="GO" id="GO:0000139">
    <property type="term" value="C:Golgi membrane"/>
    <property type="evidence" value="ECO:0007669"/>
    <property type="project" value="InterPro"/>
</dbReference>
<evidence type="ECO:0000256" key="4">
    <source>
        <dbReference type="ARBA" id="ARBA00023015"/>
    </source>
</evidence>
<keyword evidence="4 12" id="KW-0805">Transcription regulation</keyword>
<dbReference type="SMART" id="SM01109">
    <property type="entry name" value="CUT"/>
    <property type="match status" value="3"/>
</dbReference>
<evidence type="ECO:0000256" key="8">
    <source>
        <dbReference type="ARBA" id="ARBA00023163"/>
    </source>
</evidence>
<dbReference type="Proteomes" id="UP000252519">
    <property type="component" value="Unassembled WGS sequence"/>
</dbReference>
<evidence type="ECO:0000313" key="18">
    <source>
        <dbReference type="EMBL" id="RCN48615.1"/>
    </source>
</evidence>
<reference evidence="18 19" key="1">
    <citation type="submission" date="2014-10" db="EMBL/GenBank/DDBJ databases">
        <title>Draft genome of the hookworm Ancylostoma caninum.</title>
        <authorList>
            <person name="Mitreva M."/>
        </authorList>
    </citation>
    <scope>NUCLEOTIDE SEQUENCE [LARGE SCALE GENOMIC DNA]</scope>
    <source>
        <strain evidence="18 19">Baltimore</strain>
    </source>
</reference>
<proteinExistence type="inferred from homology"/>
<feature type="region of interest" description="Disordered" evidence="14">
    <location>
        <begin position="452"/>
        <end position="474"/>
    </location>
</feature>
<feature type="DNA-binding region" description="Homeobox" evidence="10">
    <location>
        <begin position="870"/>
        <end position="929"/>
    </location>
</feature>
<dbReference type="FunFam" id="1.10.260.40:FF:000010">
    <property type="entry name" value="Cut-like homeobox 1a"/>
    <property type="match status" value="1"/>
</dbReference>
<feature type="compositionally biased region" description="Acidic residues" evidence="14">
    <location>
        <begin position="734"/>
        <end position="743"/>
    </location>
</feature>
<dbReference type="PROSITE" id="PS51042">
    <property type="entry name" value="CUT"/>
    <property type="match status" value="3"/>
</dbReference>
<dbReference type="STRING" id="29170.A0A368H008"/>
<dbReference type="Gene3D" id="1.10.260.40">
    <property type="entry name" value="lambda repressor-like DNA-binding domains"/>
    <property type="match status" value="3"/>
</dbReference>
<organism evidence="18 19">
    <name type="scientific">Ancylostoma caninum</name>
    <name type="common">Dog hookworm</name>
    <dbReference type="NCBI Taxonomy" id="29170"/>
    <lineage>
        <taxon>Eukaryota</taxon>
        <taxon>Metazoa</taxon>
        <taxon>Ecdysozoa</taxon>
        <taxon>Nematoda</taxon>
        <taxon>Chromadorea</taxon>
        <taxon>Rhabditida</taxon>
        <taxon>Rhabditina</taxon>
        <taxon>Rhabditomorpha</taxon>
        <taxon>Strongyloidea</taxon>
        <taxon>Ancylostomatidae</taxon>
        <taxon>Ancylostomatinae</taxon>
        <taxon>Ancylostoma</taxon>
    </lineage>
</organism>
<dbReference type="GO" id="GO:0003677">
    <property type="term" value="F:DNA binding"/>
    <property type="evidence" value="ECO:0007669"/>
    <property type="project" value="UniProtKB-UniRule"/>
</dbReference>
<comment type="caution">
    <text evidence="18">The sequence shown here is derived from an EMBL/GenBank/DDBJ whole genome shotgun (WGS) entry which is preliminary data.</text>
</comment>
<evidence type="ECO:0000256" key="3">
    <source>
        <dbReference type="ARBA" id="ARBA00022737"/>
    </source>
</evidence>
<feature type="compositionally biased region" description="Basic and acidic residues" evidence="14">
    <location>
        <begin position="287"/>
        <end position="302"/>
    </location>
</feature>
<dbReference type="PROSITE" id="PS00027">
    <property type="entry name" value="HOMEOBOX_1"/>
    <property type="match status" value="1"/>
</dbReference>
<dbReference type="SUPFAM" id="SSF47413">
    <property type="entry name" value="lambda repressor-like DNA-binding domains"/>
    <property type="match status" value="3"/>
</dbReference>
<keyword evidence="15" id="KW-0812">Transmembrane</keyword>
<dbReference type="GO" id="GO:0005634">
    <property type="term" value="C:nucleus"/>
    <property type="evidence" value="ECO:0007669"/>
    <property type="project" value="UniProtKB-SubCell"/>
</dbReference>
<dbReference type="PROSITE" id="PS50071">
    <property type="entry name" value="HOMEOBOX_2"/>
    <property type="match status" value="1"/>
</dbReference>
<feature type="region of interest" description="Disordered" evidence="14">
    <location>
        <begin position="720"/>
        <end position="743"/>
    </location>
</feature>
<dbReference type="PANTHER" id="PTHR14043">
    <property type="entry name" value="CCAAT DISPLACEMENT PROTEIN-RELATED"/>
    <property type="match status" value="1"/>
</dbReference>
<dbReference type="GO" id="GO:0006891">
    <property type="term" value="P:intra-Golgi vesicle-mediated transport"/>
    <property type="evidence" value="ECO:0007669"/>
    <property type="project" value="InterPro"/>
</dbReference>
<keyword evidence="3" id="KW-0677">Repeat</keyword>
<feature type="domain" description="CUT" evidence="17">
    <location>
        <begin position="336"/>
        <end position="423"/>
    </location>
</feature>
<dbReference type="InterPro" id="IPR017970">
    <property type="entry name" value="Homeobox_CS"/>
</dbReference>
<feature type="coiled-coil region" evidence="13">
    <location>
        <begin position="1"/>
        <end position="128"/>
    </location>
</feature>
<feature type="domain" description="Homeobox" evidence="16">
    <location>
        <begin position="868"/>
        <end position="928"/>
    </location>
</feature>
<evidence type="ECO:0000256" key="9">
    <source>
        <dbReference type="ARBA" id="ARBA00023242"/>
    </source>
</evidence>
<feature type="compositionally biased region" description="Polar residues" evidence="14">
    <location>
        <begin position="683"/>
        <end position="703"/>
    </location>
</feature>
<keyword evidence="7 10" id="KW-0371">Homeobox</keyword>
<dbReference type="Gene3D" id="1.10.10.60">
    <property type="entry name" value="Homeodomain-like"/>
    <property type="match status" value="1"/>
</dbReference>
<feature type="region of interest" description="Disordered" evidence="14">
    <location>
        <begin position="271"/>
        <end position="302"/>
    </location>
</feature>
<evidence type="ECO:0000256" key="2">
    <source>
        <dbReference type="ARBA" id="ARBA00008190"/>
    </source>
</evidence>
<evidence type="ECO:0000256" key="6">
    <source>
        <dbReference type="ARBA" id="ARBA00023125"/>
    </source>
</evidence>
<feature type="transmembrane region" description="Helical" evidence="15">
    <location>
        <begin position="1208"/>
        <end position="1227"/>
    </location>
</feature>
<evidence type="ECO:0000256" key="1">
    <source>
        <dbReference type="ARBA" id="ARBA00004123"/>
    </source>
</evidence>
<dbReference type="Pfam" id="PF00046">
    <property type="entry name" value="Homeodomain"/>
    <property type="match status" value="1"/>
</dbReference>
<dbReference type="SMART" id="SM00389">
    <property type="entry name" value="HOX"/>
    <property type="match status" value="1"/>
</dbReference>
<keyword evidence="6 10" id="KW-0238">DNA-binding</keyword>
<evidence type="ECO:0000256" key="15">
    <source>
        <dbReference type="SAM" id="Phobius"/>
    </source>
</evidence>
<dbReference type="Pfam" id="PF08172">
    <property type="entry name" value="CASP_C"/>
    <property type="match status" value="1"/>
</dbReference>
<keyword evidence="19" id="KW-1185">Reference proteome</keyword>
<feature type="region of interest" description="Disordered" evidence="14">
    <location>
        <begin position="233"/>
        <end position="254"/>
    </location>
</feature>
<dbReference type="InterPro" id="IPR001356">
    <property type="entry name" value="HD"/>
</dbReference>
<dbReference type="InterPro" id="IPR012955">
    <property type="entry name" value="CASP_C"/>
</dbReference>
<evidence type="ECO:0000256" key="12">
    <source>
        <dbReference type="RuleBase" id="RU361129"/>
    </source>
</evidence>
<evidence type="ECO:0000256" key="10">
    <source>
        <dbReference type="PROSITE-ProRule" id="PRU00108"/>
    </source>
</evidence>
<dbReference type="AlphaFoldDB" id="A0A368H008"/>
<evidence type="ECO:0000256" key="13">
    <source>
        <dbReference type="SAM" id="Coils"/>
    </source>
</evidence>
<comment type="subcellular location">
    <subcellularLocation>
        <location evidence="1 10 11">Nucleus</location>
    </subcellularLocation>
</comment>
<accession>A0A368H008</accession>
<evidence type="ECO:0000256" key="5">
    <source>
        <dbReference type="ARBA" id="ARBA00023054"/>
    </source>
</evidence>
<dbReference type="OrthoDB" id="10257567at2759"/>
<dbReference type="InterPro" id="IPR009057">
    <property type="entry name" value="Homeodomain-like_sf"/>
</dbReference>
<evidence type="ECO:0000313" key="19">
    <source>
        <dbReference type="Proteomes" id="UP000252519"/>
    </source>
</evidence>
<name>A0A368H008_ANCCA</name>
<evidence type="ECO:0000259" key="17">
    <source>
        <dbReference type="PROSITE" id="PS51042"/>
    </source>
</evidence>
<dbReference type="InterPro" id="IPR010982">
    <property type="entry name" value="Lambda_DNA-bd_dom_sf"/>
</dbReference>
<dbReference type="CDD" id="cd00086">
    <property type="entry name" value="homeodomain"/>
    <property type="match status" value="1"/>
</dbReference>
<feature type="domain" description="CUT" evidence="17">
    <location>
        <begin position="596"/>
        <end position="683"/>
    </location>
</feature>
<keyword evidence="5 13" id="KW-0175">Coiled coil</keyword>
<dbReference type="FunFam" id="1.10.260.40:FF:000027">
    <property type="entry name" value="Homeobox protein cut-like"/>
    <property type="match status" value="1"/>
</dbReference>
<dbReference type="InterPro" id="IPR003350">
    <property type="entry name" value="CUT_dom"/>
</dbReference>
<sequence length="1258" mass="141633">MRDAQRRLDAARIAADRKEALENEQIDIMTRDLNDANRRVTSLESELSRVTAELAEARASSQRGGLEDIAALGGLMKEKDEHIARLTEENRRLIETAAADAKKARARCDELTAELNKKSHQVQQLEALLADQSDYEAIKKELRLLREIEFGEAATANEDSIARLGETVQSLDRLLAAKNRRLQNDNAMLRQANERYQGDEVMQAILAGSHQAVVEAVSTRVGREVAEGYVDKDAEQATRASNPEAQEPAAVVKQDSNEEQNLFKILMNMGAPPAATSKGDNGNSTSHPEHDHSPSSDIPFEHFRYSPKLTNYTGEPAKTPQELKAIQDLQIRVAANVRALGGRALNTAEIARQCKRLMVAYNIGQRLFAKYVMNQSQGSLSELLSKPRHWNKLTDKGREAFRRIYGWISDAEAVDLLCSLSPRRVWPSGASSLTYPLTDKLVTIGDSEVRVEHPTPESLWESNSGLLPPEEPDENSFKRAASAREDQLSLQYRLAGTNQAANAGSTTRNSRWRHDDIPKEKIMSIFQTELAKLREQESTLERAIATRSFGSGHVRRSDEAAPSYHEMSHNERLASISHAHQVMSARMRVGLSPITQDQFEMFGHIDTEDVVKQIKEFLSMNSISQRQFGEHVLGLSQGSVSDLLARPKQWNMLTQKGREPFIRMKLFMREVLQSANKEKKSTAESSEGTASKANETSTGTVVSPTIKVKREIPDEEEEVIALPRSEFDSMSDPQDSESTADGEEVDTALLVRKVKDRLHLHGISQRLFGEAVLGISAGGCSELFLRPRRWSTLSVRGREPFEKMRAWLADKDAVQRLLVKERVSTKAMQPFLSDLLYLKLQMDAGLPLEKNLVNGNGKRLSDPPYEPPPRKVQRTIITEQQKEALRFVFQHEHHPSQKTVELLSLKLNLNIRTVNNWFHNHRTRQKASLKEGKVYPPAVTNLPTSKNWQQDLHTILENASRFALMEEAPPTMVPVPATPLFTSSGDERANSSLLFSNEDRDRPATAASTSPLFSSEERYTLARNETELNQLRQDNFTQKELIEKLEADLAAAVAGQSAKIDDDLSTMDMLGAVHETKLDGDTNSVFTIVLAQRDRLKLRVGVLEEELMAEKTKQAVLQTEIEKVREDNVKLYGKIKFLQGYGSKAGETSVPLPEESNYSAQYEKRLDPFQRFGQAETQRSYARLPMHDRASLSIGRAIMTSASARMTFFFYLVFLHLLVFLVLYRFAYLESCERDFQQDCVAKFERHMREHHPGTMNG</sequence>
<keyword evidence="8 12" id="KW-0804">Transcription</keyword>
<keyword evidence="15" id="KW-0472">Membrane</keyword>
<keyword evidence="15" id="KW-1133">Transmembrane helix</keyword>
<gene>
    <name evidence="18" type="ORF">ANCCAN_05253</name>
</gene>
<dbReference type="EMBL" id="JOJR01000044">
    <property type="protein sequence ID" value="RCN48615.1"/>
    <property type="molecule type" value="Genomic_DNA"/>
</dbReference>
<feature type="region of interest" description="Disordered" evidence="14">
    <location>
        <begin position="677"/>
        <end position="708"/>
    </location>
</feature>